<dbReference type="RefSeq" id="WP_184228439.1">
    <property type="nucleotide sequence ID" value="NZ_JACHDE010000022.1"/>
</dbReference>
<keyword evidence="2" id="KW-0456">Lyase</keyword>
<dbReference type="EMBL" id="JACHDE010000022">
    <property type="protein sequence ID" value="MBB5404711.1"/>
    <property type="molecule type" value="Genomic_DNA"/>
</dbReference>
<dbReference type="SUPFAM" id="SSF54593">
    <property type="entry name" value="Glyoxalase/Bleomycin resistance protein/Dihydroxybiphenyl dioxygenase"/>
    <property type="match status" value="2"/>
</dbReference>
<dbReference type="GO" id="GO:0051213">
    <property type="term" value="F:dioxygenase activity"/>
    <property type="evidence" value="ECO:0007669"/>
    <property type="project" value="UniProtKB-KW"/>
</dbReference>
<protein>
    <submittedName>
        <fullName evidence="2">Catechol 2,3-dioxygenase-like lactoylglutathione lyase family enzyme</fullName>
    </submittedName>
</protein>
<dbReference type="PROSITE" id="PS51819">
    <property type="entry name" value="VOC"/>
    <property type="match status" value="1"/>
</dbReference>
<dbReference type="PANTHER" id="PTHR40265">
    <property type="entry name" value="BLL2707 PROTEIN"/>
    <property type="match status" value="1"/>
</dbReference>
<dbReference type="Gene3D" id="3.10.180.10">
    <property type="entry name" value="2,3-Dihydroxybiphenyl 1,2-Dioxygenase, domain 1"/>
    <property type="match status" value="2"/>
</dbReference>
<dbReference type="InterPro" id="IPR025870">
    <property type="entry name" value="Glyoxalase-like_dom"/>
</dbReference>
<evidence type="ECO:0000313" key="3">
    <source>
        <dbReference type="Proteomes" id="UP000592820"/>
    </source>
</evidence>
<keyword evidence="2" id="KW-0223">Dioxygenase</keyword>
<dbReference type="AlphaFoldDB" id="A0A7W8LFC3"/>
<dbReference type="InterPro" id="IPR029068">
    <property type="entry name" value="Glyas_Bleomycin-R_OHBP_Dase"/>
</dbReference>
<organism evidence="2 3">
    <name type="scientific">Paraburkholderia youngii</name>
    <dbReference type="NCBI Taxonomy" id="2782701"/>
    <lineage>
        <taxon>Bacteria</taxon>
        <taxon>Pseudomonadati</taxon>
        <taxon>Pseudomonadota</taxon>
        <taxon>Betaproteobacteria</taxon>
        <taxon>Burkholderiales</taxon>
        <taxon>Burkholderiaceae</taxon>
        <taxon>Paraburkholderia</taxon>
    </lineage>
</organism>
<dbReference type="PANTHER" id="PTHR40265:SF1">
    <property type="entry name" value="GLYOXALASE-LIKE DOMAIN-CONTAINING PROTEIN"/>
    <property type="match status" value="1"/>
</dbReference>
<evidence type="ECO:0000313" key="2">
    <source>
        <dbReference type="EMBL" id="MBB5404711.1"/>
    </source>
</evidence>
<gene>
    <name evidence="2" type="ORF">HDG41_006807</name>
</gene>
<name>A0A7W8LFC3_9BURK</name>
<reference evidence="2 3" key="1">
    <citation type="submission" date="2020-08" db="EMBL/GenBank/DDBJ databases">
        <title>Genomic Encyclopedia of Type Strains, Phase IV (KMG-V): Genome sequencing to study the core and pangenomes of soil and plant-associated prokaryotes.</title>
        <authorList>
            <person name="Whitman W."/>
        </authorList>
    </citation>
    <scope>NUCLEOTIDE SEQUENCE [LARGE SCALE GENOMIC DNA]</scope>
    <source>
        <strain evidence="2 3">JPY162</strain>
    </source>
</reference>
<dbReference type="InterPro" id="IPR037523">
    <property type="entry name" value="VOC_core"/>
</dbReference>
<proteinExistence type="predicted"/>
<sequence>MSLSIDHIVIRVQDLEQTIADFTTLGFTVQRGGTHADGATHNALIGFADGSYVELIAFLRDAPEHRWWDASRRIGDGFVDYALLPQSVASTIAAARERGLSYDGPLAGGRLRPNGERLEWQIGKPSSADLPFLCGDVTPRHLRVAEGDVRHHANGAHGVANITLAVHDLDASLARYRALLGEPDVQRAPLPGYDVALGILSLGATTLTLASPARETRPPAEGLAADLRHHLASRGEGVFAVALQTYVDGAARRLERTLAHGAIIELVANPSIRRDR</sequence>
<dbReference type="Pfam" id="PF13468">
    <property type="entry name" value="Glyoxalase_3"/>
    <property type="match status" value="1"/>
</dbReference>
<comment type="caution">
    <text evidence="2">The sequence shown here is derived from an EMBL/GenBank/DDBJ whole genome shotgun (WGS) entry which is preliminary data.</text>
</comment>
<feature type="domain" description="VOC" evidence="1">
    <location>
        <begin position="158"/>
        <end position="276"/>
    </location>
</feature>
<accession>A0A7W8LFC3</accession>
<keyword evidence="2" id="KW-0560">Oxidoreductase</keyword>
<dbReference type="GO" id="GO:0016829">
    <property type="term" value="F:lyase activity"/>
    <property type="evidence" value="ECO:0007669"/>
    <property type="project" value="UniProtKB-KW"/>
</dbReference>
<dbReference type="Proteomes" id="UP000592820">
    <property type="component" value="Unassembled WGS sequence"/>
</dbReference>
<evidence type="ECO:0000259" key="1">
    <source>
        <dbReference type="PROSITE" id="PS51819"/>
    </source>
</evidence>